<evidence type="ECO:0000256" key="4">
    <source>
        <dbReference type="ARBA" id="ARBA00022723"/>
    </source>
</evidence>
<dbReference type="EC" id="3.4.24.-" evidence="11"/>
<dbReference type="Gene3D" id="1.10.1380.10">
    <property type="entry name" value="Neutral endopeptidase , domain2"/>
    <property type="match status" value="1"/>
</dbReference>
<evidence type="ECO:0000259" key="10">
    <source>
        <dbReference type="Pfam" id="PF05649"/>
    </source>
</evidence>
<keyword evidence="6" id="KW-0862">Zinc</keyword>
<dbReference type="InterPro" id="IPR024079">
    <property type="entry name" value="MetalloPept_cat_dom_sf"/>
</dbReference>
<feature type="chain" id="PRO_5047297952" evidence="8">
    <location>
        <begin position="25"/>
        <end position="673"/>
    </location>
</feature>
<dbReference type="PRINTS" id="PR00786">
    <property type="entry name" value="NEPRILYSIN"/>
</dbReference>
<proteinExistence type="inferred from homology"/>
<dbReference type="InterPro" id="IPR008753">
    <property type="entry name" value="Peptidase_M13_N"/>
</dbReference>
<dbReference type="PROSITE" id="PS51885">
    <property type="entry name" value="NEPRILYSIN"/>
    <property type="match status" value="1"/>
</dbReference>
<keyword evidence="3" id="KW-0645">Protease</keyword>
<dbReference type="Pfam" id="PF05649">
    <property type="entry name" value="Peptidase_M13_N"/>
    <property type="match status" value="1"/>
</dbReference>
<evidence type="ECO:0000313" key="11">
    <source>
        <dbReference type="EMBL" id="MDT9001808.1"/>
    </source>
</evidence>
<evidence type="ECO:0000259" key="9">
    <source>
        <dbReference type="Pfam" id="PF01431"/>
    </source>
</evidence>
<feature type="domain" description="Peptidase M13 N-terminal" evidence="10">
    <location>
        <begin position="41"/>
        <end position="417"/>
    </location>
</feature>
<gene>
    <name evidence="11" type="ORF">RQP53_21205</name>
</gene>
<evidence type="ECO:0000256" key="7">
    <source>
        <dbReference type="ARBA" id="ARBA00023049"/>
    </source>
</evidence>
<sequence length="673" mass="73598">MNKSTFLKRSALVMLLQAAFAVSAAPSGIDKQHFDATVRVQDDLFGAVNGHWLKTVELPADKGVHGAFIELRDLSDQRVRSLLDSLLAGQPAAGSKEEKIARYYQAFLDTEAIDKAGLAPVQPLLAAIDAIGNAKQLSAWFGAVQGQQATPIQLNVGADFKQPTVNRTVASQGGLGLPGRDYYLKRDDARMAKAREAYVRYLTTLATTLGEADPAAAAQRVLALETKIAAAHWDPVRLREPTKTYNPMTPAQLTKAAPGLDWQGLLAAANLAKIDRLIVGQPSTAREVARLVAREPLADWKLYAKLHTLDAHAGVLPKALREARFELRGVALSGASAERPRWQQGVEQVNAALGEALGELYVAQYFPAAHKAKMDQLVGNLLAAFGESVDSLSWMSAPTKKAAHEKLGKIMVKIGYPEIWRDFSALDVRTGDALGNRLRSQRFEWQYLAAKAGQPVDRREWGMLPQQVNAYYEPTTNEIVFPAAILQPPFFNAEADDAVNYGGIGGVIGHEISHGFDDEGSQFDADGKLRNWWSKADRKAFDAVTAKLVAQYNGYEPIPGKHVNGQLTLGENIADLSGLQVAFKAYRRSLGGKPAEVIDGYTGDQRFFIGWSQVWRSKSREQTALQRLTTDPHSPSEFRANGAAVNSDAFHEAFGTKSGDQMFKPSSERIRLW</sequence>
<dbReference type="PANTHER" id="PTHR11733">
    <property type="entry name" value="ZINC METALLOPROTEASE FAMILY M13 NEPRILYSIN-RELATED"/>
    <property type="match status" value="1"/>
</dbReference>
<dbReference type="RefSeq" id="WP_315652691.1">
    <property type="nucleotide sequence ID" value="NZ_JAVXZY010000011.1"/>
</dbReference>
<evidence type="ECO:0000256" key="2">
    <source>
        <dbReference type="ARBA" id="ARBA00007357"/>
    </source>
</evidence>
<feature type="signal peptide" evidence="8">
    <location>
        <begin position="1"/>
        <end position="24"/>
    </location>
</feature>
<comment type="cofactor">
    <cofactor evidence="1">
        <name>Zn(2+)</name>
        <dbReference type="ChEBI" id="CHEBI:29105"/>
    </cofactor>
</comment>
<accession>A0ABU3PGY7</accession>
<dbReference type="Pfam" id="PF01431">
    <property type="entry name" value="Peptidase_M13"/>
    <property type="match status" value="1"/>
</dbReference>
<keyword evidence="7" id="KW-0482">Metalloprotease</keyword>
<evidence type="ECO:0000256" key="6">
    <source>
        <dbReference type="ARBA" id="ARBA00022833"/>
    </source>
</evidence>
<evidence type="ECO:0000256" key="1">
    <source>
        <dbReference type="ARBA" id="ARBA00001947"/>
    </source>
</evidence>
<evidence type="ECO:0000256" key="5">
    <source>
        <dbReference type="ARBA" id="ARBA00022801"/>
    </source>
</evidence>
<dbReference type="SUPFAM" id="SSF55486">
    <property type="entry name" value="Metalloproteases ('zincins'), catalytic domain"/>
    <property type="match status" value="1"/>
</dbReference>
<evidence type="ECO:0000256" key="3">
    <source>
        <dbReference type="ARBA" id="ARBA00022670"/>
    </source>
</evidence>
<reference evidence="11" key="1">
    <citation type="submission" date="2023-09" db="EMBL/GenBank/DDBJ databases">
        <title>Paucibacter sp. APW11 Genome sequencing and assembly.</title>
        <authorList>
            <person name="Kim I."/>
        </authorList>
    </citation>
    <scope>NUCLEOTIDE SEQUENCE</scope>
    <source>
        <strain evidence="11">APW11</strain>
    </source>
</reference>
<keyword evidence="4" id="KW-0479">Metal-binding</keyword>
<keyword evidence="5 11" id="KW-0378">Hydrolase</keyword>
<comment type="caution">
    <text evidence="11">The sequence shown here is derived from an EMBL/GenBank/DDBJ whole genome shotgun (WGS) entry which is preliminary data.</text>
</comment>
<dbReference type="Gene3D" id="3.40.390.10">
    <property type="entry name" value="Collagenase (Catalytic Domain)"/>
    <property type="match status" value="1"/>
</dbReference>
<organism evidence="11 12">
    <name type="scientific">Roseateles aquae</name>
    <dbReference type="NCBI Taxonomy" id="3077235"/>
    <lineage>
        <taxon>Bacteria</taxon>
        <taxon>Pseudomonadati</taxon>
        <taxon>Pseudomonadota</taxon>
        <taxon>Betaproteobacteria</taxon>
        <taxon>Burkholderiales</taxon>
        <taxon>Sphaerotilaceae</taxon>
        <taxon>Roseateles</taxon>
    </lineage>
</organism>
<protein>
    <submittedName>
        <fullName evidence="11">M13 family metallopeptidase</fullName>
        <ecNumber evidence="11">3.4.24.-</ecNumber>
    </submittedName>
</protein>
<evidence type="ECO:0000313" key="12">
    <source>
        <dbReference type="Proteomes" id="UP001246372"/>
    </source>
</evidence>
<dbReference type="InterPro" id="IPR018497">
    <property type="entry name" value="Peptidase_M13_C"/>
</dbReference>
<dbReference type="CDD" id="cd08662">
    <property type="entry name" value="M13"/>
    <property type="match status" value="1"/>
</dbReference>
<dbReference type="GO" id="GO:0016787">
    <property type="term" value="F:hydrolase activity"/>
    <property type="evidence" value="ECO:0007669"/>
    <property type="project" value="UniProtKB-KW"/>
</dbReference>
<dbReference type="Proteomes" id="UP001246372">
    <property type="component" value="Unassembled WGS sequence"/>
</dbReference>
<dbReference type="EMBL" id="JAVXZY010000011">
    <property type="protein sequence ID" value="MDT9001808.1"/>
    <property type="molecule type" value="Genomic_DNA"/>
</dbReference>
<dbReference type="PANTHER" id="PTHR11733:SF167">
    <property type="entry name" value="FI17812P1-RELATED"/>
    <property type="match status" value="1"/>
</dbReference>
<dbReference type="InterPro" id="IPR042089">
    <property type="entry name" value="Peptidase_M13_dom_2"/>
</dbReference>
<keyword evidence="12" id="KW-1185">Reference proteome</keyword>
<keyword evidence="8" id="KW-0732">Signal</keyword>
<name>A0ABU3PGY7_9BURK</name>
<dbReference type="InterPro" id="IPR000718">
    <property type="entry name" value="Peptidase_M13"/>
</dbReference>
<comment type="similarity">
    <text evidence="2">Belongs to the peptidase M13 family.</text>
</comment>
<feature type="domain" description="Peptidase M13 C-terminal" evidence="9">
    <location>
        <begin position="469"/>
        <end position="669"/>
    </location>
</feature>
<evidence type="ECO:0000256" key="8">
    <source>
        <dbReference type="SAM" id="SignalP"/>
    </source>
</evidence>